<evidence type="ECO:0000256" key="3">
    <source>
        <dbReference type="SAM" id="MobiDB-lite"/>
    </source>
</evidence>
<evidence type="ECO:0000256" key="1">
    <source>
        <dbReference type="ARBA" id="ARBA00010613"/>
    </source>
</evidence>
<reference evidence="6" key="1">
    <citation type="journal article" date="2019" name="Int. J. Syst. Evol. Microbiol.">
        <title>The Global Catalogue of Microorganisms (GCM) 10K type strain sequencing project: providing services to taxonomists for standard genome sequencing and annotation.</title>
        <authorList>
            <consortium name="The Broad Institute Genomics Platform"/>
            <consortium name="The Broad Institute Genome Sequencing Center for Infectious Disease"/>
            <person name="Wu L."/>
            <person name="Ma J."/>
        </authorList>
    </citation>
    <scope>NUCLEOTIDE SEQUENCE [LARGE SCALE GENOMIC DNA]</scope>
    <source>
        <strain evidence="6">CGMCC 1.16305</strain>
    </source>
</reference>
<gene>
    <name evidence="5" type="ORF">ACFQRG_07545</name>
</gene>
<dbReference type="Pfam" id="PF00795">
    <property type="entry name" value="CN_hydrolase"/>
    <property type="match status" value="1"/>
</dbReference>
<dbReference type="InterPro" id="IPR050345">
    <property type="entry name" value="Aliph_Amidase/BUP"/>
</dbReference>
<evidence type="ECO:0000259" key="4">
    <source>
        <dbReference type="PROSITE" id="PS50263"/>
    </source>
</evidence>
<name>A0ABW2PX17_9BACL</name>
<feature type="domain" description="CN hydrolase" evidence="4">
    <location>
        <begin position="1"/>
        <end position="252"/>
    </location>
</feature>
<organism evidence="5 6">
    <name type="scientific">Scopulibacillus cellulosilyticus</name>
    <dbReference type="NCBI Taxonomy" id="2665665"/>
    <lineage>
        <taxon>Bacteria</taxon>
        <taxon>Bacillati</taxon>
        <taxon>Bacillota</taxon>
        <taxon>Bacilli</taxon>
        <taxon>Bacillales</taxon>
        <taxon>Sporolactobacillaceae</taxon>
        <taxon>Scopulibacillus</taxon>
    </lineage>
</organism>
<dbReference type="RefSeq" id="WP_380965248.1">
    <property type="nucleotide sequence ID" value="NZ_JBHTCO010000005.1"/>
</dbReference>
<dbReference type="GO" id="GO:0016787">
    <property type="term" value="F:hydrolase activity"/>
    <property type="evidence" value="ECO:0007669"/>
    <property type="project" value="UniProtKB-KW"/>
</dbReference>
<dbReference type="EMBL" id="JBHTCO010000005">
    <property type="protein sequence ID" value="MFC7392840.1"/>
    <property type="molecule type" value="Genomic_DNA"/>
</dbReference>
<comment type="similarity">
    <text evidence="1">Belongs to the carbon-nitrogen hydrolase superfamily. NIT1/NIT2 family.</text>
</comment>
<evidence type="ECO:0000313" key="5">
    <source>
        <dbReference type="EMBL" id="MFC7392840.1"/>
    </source>
</evidence>
<dbReference type="PROSITE" id="PS50263">
    <property type="entry name" value="CN_HYDROLASE"/>
    <property type="match status" value="1"/>
</dbReference>
<protein>
    <submittedName>
        <fullName evidence="5">Nitrilase-related carbon-nitrogen hydrolase</fullName>
    </submittedName>
</protein>
<sequence>MKFGIVQSKNLSGIESVYQNRKANREAIEDLFKKGAKVVVLPECSNSQYVMKNKNEVLTFSEPLKGESYNCWSELASFYNGYIVGGILERDNNDIYNTAILIGPDGYIGHYRKVHLFDWEKKYLSPGNFGFPVFSLPDLDIKVGMLICYDLRFPEAVRSIALAGCDVLLVPTTWTSIGKKILWDDRGFCLANYLAVAHSYSNRLAIVCADRAGHEHDVRYLGSSLIIDSGSIVAAGPASKNCADCLIADLEPEASRNKKVGSKNDLFRDRRPESYFQPVGK</sequence>
<dbReference type="SUPFAM" id="SSF56317">
    <property type="entry name" value="Carbon-nitrogen hydrolase"/>
    <property type="match status" value="1"/>
</dbReference>
<dbReference type="PANTHER" id="PTHR43674">
    <property type="entry name" value="NITRILASE C965.09-RELATED"/>
    <property type="match status" value="1"/>
</dbReference>
<dbReference type="InterPro" id="IPR036526">
    <property type="entry name" value="C-N_Hydrolase_sf"/>
</dbReference>
<dbReference type="PANTHER" id="PTHR43674:SF2">
    <property type="entry name" value="BETA-UREIDOPROPIONASE"/>
    <property type="match status" value="1"/>
</dbReference>
<dbReference type="InterPro" id="IPR001110">
    <property type="entry name" value="UPF0012_CS"/>
</dbReference>
<evidence type="ECO:0000313" key="6">
    <source>
        <dbReference type="Proteomes" id="UP001596505"/>
    </source>
</evidence>
<keyword evidence="2 5" id="KW-0378">Hydrolase</keyword>
<comment type="caution">
    <text evidence="5">The sequence shown here is derived from an EMBL/GenBank/DDBJ whole genome shotgun (WGS) entry which is preliminary data.</text>
</comment>
<evidence type="ECO:0000256" key="2">
    <source>
        <dbReference type="ARBA" id="ARBA00022801"/>
    </source>
</evidence>
<dbReference type="InterPro" id="IPR003010">
    <property type="entry name" value="C-N_Hydrolase"/>
</dbReference>
<feature type="region of interest" description="Disordered" evidence="3">
    <location>
        <begin position="257"/>
        <end position="281"/>
    </location>
</feature>
<dbReference type="PROSITE" id="PS01227">
    <property type="entry name" value="UPF0012"/>
    <property type="match status" value="1"/>
</dbReference>
<dbReference type="Gene3D" id="3.60.110.10">
    <property type="entry name" value="Carbon-nitrogen hydrolase"/>
    <property type="match status" value="1"/>
</dbReference>
<dbReference type="Proteomes" id="UP001596505">
    <property type="component" value="Unassembled WGS sequence"/>
</dbReference>
<keyword evidence="6" id="KW-1185">Reference proteome</keyword>
<accession>A0ABW2PX17</accession>
<proteinExistence type="inferred from homology"/>